<name>A0ACC3MEM4_9PEZI</name>
<accession>A0ACC3MEM4</accession>
<dbReference type="Proteomes" id="UP001281147">
    <property type="component" value="Unassembled WGS sequence"/>
</dbReference>
<protein>
    <submittedName>
        <fullName evidence="1">Uncharacterized protein</fullName>
    </submittedName>
</protein>
<reference evidence="1" key="1">
    <citation type="submission" date="2023-07" db="EMBL/GenBank/DDBJ databases">
        <title>Black Yeasts Isolated from many extreme environments.</title>
        <authorList>
            <person name="Coleine C."/>
            <person name="Stajich J.E."/>
            <person name="Selbmann L."/>
        </authorList>
    </citation>
    <scope>NUCLEOTIDE SEQUENCE</scope>
    <source>
        <strain evidence="1">CCFEE 5714</strain>
    </source>
</reference>
<evidence type="ECO:0000313" key="1">
    <source>
        <dbReference type="EMBL" id="KAK3684380.1"/>
    </source>
</evidence>
<dbReference type="EMBL" id="JAUTXU010000349">
    <property type="protein sequence ID" value="KAK3684380.1"/>
    <property type="molecule type" value="Genomic_DNA"/>
</dbReference>
<proteinExistence type="predicted"/>
<organism evidence="1 2">
    <name type="scientific">Vermiconidia calcicola</name>
    <dbReference type="NCBI Taxonomy" id="1690605"/>
    <lineage>
        <taxon>Eukaryota</taxon>
        <taxon>Fungi</taxon>
        <taxon>Dikarya</taxon>
        <taxon>Ascomycota</taxon>
        <taxon>Pezizomycotina</taxon>
        <taxon>Dothideomycetes</taxon>
        <taxon>Dothideomycetidae</taxon>
        <taxon>Mycosphaerellales</taxon>
        <taxon>Extremaceae</taxon>
        <taxon>Vermiconidia</taxon>
    </lineage>
</organism>
<gene>
    <name evidence="1" type="ORF">LTR37_020336</name>
</gene>
<comment type="caution">
    <text evidence="1">The sequence shown here is derived from an EMBL/GenBank/DDBJ whole genome shotgun (WGS) entry which is preliminary data.</text>
</comment>
<sequence>MQSLQSLPLEQDKRPSKHQLALENATELRDIIKQVGGKAAWNSFLESRKFPHKLYDVGRNEVISDKQKPLERFAITGFVRTGDAKLSIDILIADVQWQPLARVMMYDKGHMLLSDFFGVWRRRVNKWRLIERLEWEEFWDKIELLVDDHGHLVVHGSIGSLRVTAEGLQQTKAGATLLHSDATRAKLEQTEAGEDAVTLRDATWE</sequence>
<keyword evidence="2" id="KW-1185">Reference proteome</keyword>
<evidence type="ECO:0000313" key="2">
    <source>
        <dbReference type="Proteomes" id="UP001281147"/>
    </source>
</evidence>